<proteinExistence type="predicted"/>
<feature type="compositionally biased region" description="Polar residues" evidence="1">
    <location>
        <begin position="92"/>
        <end position="105"/>
    </location>
</feature>
<dbReference type="InterPro" id="IPR046783">
    <property type="entry name" value="HTH_63"/>
</dbReference>
<protein>
    <submittedName>
        <fullName evidence="2">Uncharacterized protein</fullName>
    </submittedName>
</protein>
<organism evidence="2 3">
    <name type="scientific">Haloarcula rubra</name>
    <dbReference type="NCBI Taxonomy" id="2487747"/>
    <lineage>
        <taxon>Archaea</taxon>
        <taxon>Methanobacteriati</taxon>
        <taxon>Methanobacteriota</taxon>
        <taxon>Stenosarchaea group</taxon>
        <taxon>Halobacteria</taxon>
        <taxon>Halobacteriales</taxon>
        <taxon>Haloarculaceae</taxon>
        <taxon>Haloarcula</taxon>
    </lineage>
</organism>
<evidence type="ECO:0000256" key="1">
    <source>
        <dbReference type="SAM" id="MobiDB-lite"/>
    </source>
</evidence>
<reference evidence="2 3" key="1">
    <citation type="submission" date="2021-06" db="EMBL/GenBank/DDBJ databases">
        <title>Halomicroarcula sp. a new haloarchaeum isolated from saline soil.</title>
        <authorList>
            <person name="Duran-Viseras A."/>
            <person name="Sanchez-Porro C."/>
            <person name="Ventosa A."/>
        </authorList>
    </citation>
    <scope>NUCLEOTIDE SEQUENCE [LARGE SCALE GENOMIC DNA]</scope>
    <source>
        <strain evidence="2 3">F13</strain>
    </source>
</reference>
<dbReference type="AlphaFoldDB" id="A0AAW4PRI5"/>
<name>A0AAW4PRI5_9EURY</name>
<sequence length="105" mass="11183">MPLRGAGACLERARYNEFADWASETGACLSPFFDVRLCYSTETGERRRELVLPAMCLAVYEDGELTRVAPRSEGGTPTSIGDCLVALGTDETPASTGQTTASTAD</sequence>
<gene>
    <name evidence="2" type="ORF">EGH21_09625</name>
</gene>
<dbReference type="Proteomes" id="UP001430377">
    <property type="component" value="Unassembled WGS sequence"/>
</dbReference>
<evidence type="ECO:0000313" key="2">
    <source>
        <dbReference type="EMBL" id="MBX0323289.1"/>
    </source>
</evidence>
<keyword evidence="3" id="KW-1185">Reference proteome</keyword>
<accession>A0AAW4PRI5</accession>
<evidence type="ECO:0000313" key="3">
    <source>
        <dbReference type="Proteomes" id="UP001430377"/>
    </source>
</evidence>
<dbReference type="EMBL" id="RKLR01000003">
    <property type="protein sequence ID" value="MBX0323289.1"/>
    <property type="molecule type" value="Genomic_DNA"/>
</dbReference>
<comment type="caution">
    <text evidence="2">The sequence shown here is derived from an EMBL/GenBank/DDBJ whole genome shotgun (WGS) entry which is preliminary data.</text>
</comment>
<feature type="region of interest" description="Disordered" evidence="1">
    <location>
        <begin position="68"/>
        <end position="105"/>
    </location>
</feature>
<dbReference type="Pfam" id="PF20575">
    <property type="entry name" value="HTH_63"/>
    <property type="match status" value="1"/>
</dbReference>